<protein>
    <submittedName>
        <fullName evidence="1">Spore germination protein GerPC</fullName>
    </submittedName>
</protein>
<sequence length="207" mass="24048">MTNYEFYEYIRQLHMFVESQASKIKNLETLVQSLATDLNELKSKPTIQVEKIEYKFDQLKVETLEGTLNIGLNPTDLQAIEDFAVDGNQAVAHPFSQADQFQSTMRMEESILQNIDSEVLSIIQQYNQENQVTIEESYVNFIKDDIRKQIPNRIQYHLHQIPINQRSNEQGLGHEKRIIELIKNDIQTGIYTFLNNLPNEVKGSKQS</sequence>
<evidence type="ECO:0000313" key="1">
    <source>
        <dbReference type="EMBL" id="CAG9609234.1"/>
    </source>
</evidence>
<accession>A0A9C7GB60</accession>
<organism evidence="1 2">
    <name type="scientific">Pseudoneobacillus rhizosphaerae</name>
    <dbReference type="NCBI Taxonomy" id="2880968"/>
    <lineage>
        <taxon>Bacteria</taxon>
        <taxon>Bacillati</taxon>
        <taxon>Bacillota</taxon>
        <taxon>Bacilli</taxon>
        <taxon>Bacillales</taxon>
        <taxon>Bacillaceae</taxon>
        <taxon>Pseudoneobacillus</taxon>
    </lineage>
</organism>
<dbReference type="Pfam" id="PF10737">
    <property type="entry name" value="GerPC"/>
    <property type="match status" value="1"/>
</dbReference>
<keyword evidence="2" id="KW-1185">Reference proteome</keyword>
<dbReference type="InterPro" id="IPR019673">
    <property type="entry name" value="Spore_germination_GerPC"/>
</dbReference>
<dbReference type="EMBL" id="CAKJTG010000017">
    <property type="protein sequence ID" value="CAG9609234.1"/>
    <property type="molecule type" value="Genomic_DNA"/>
</dbReference>
<evidence type="ECO:0000313" key="2">
    <source>
        <dbReference type="Proteomes" id="UP000789845"/>
    </source>
</evidence>
<proteinExistence type="predicted"/>
<comment type="caution">
    <text evidence="1">The sequence shown here is derived from an EMBL/GenBank/DDBJ whole genome shotgun (WGS) entry which is preliminary data.</text>
</comment>
<gene>
    <name evidence="1" type="primary">gerPC</name>
    <name evidence="1" type="ORF">NEOCIP111885_02976</name>
</gene>
<dbReference type="AlphaFoldDB" id="A0A9C7GB60"/>
<dbReference type="RefSeq" id="WP_230497469.1">
    <property type="nucleotide sequence ID" value="NZ_CAKJTG010000017.1"/>
</dbReference>
<dbReference type="Proteomes" id="UP000789845">
    <property type="component" value="Unassembled WGS sequence"/>
</dbReference>
<reference evidence="1" key="1">
    <citation type="submission" date="2021-10" db="EMBL/GenBank/DDBJ databases">
        <authorList>
            <person name="Criscuolo A."/>
        </authorList>
    </citation>
    <scope>NUCLEOTIDE SEQUENCE</scope>
    <source>
        <strain evidence="1">CIP111885</strain>
    </source>
</reference>
<name>A0A9C7GB60_9BACI</name>